<feature type="region of interest" description="Disordered" evidence="5">
    <location>
        <begin position="151"/>
        <end position="170"/>
    </location>
</feature>
<reference evidence="7" key="2">
    <citation type="submission" date="2023-05" db="EMBL/GenBank/DDBJ databases">
        <authorList>
            <consortium name="Lawrence Berkeley National Laboratory"/>
            <person name="Steindorff A."/>
            <person name="Hensen N."/>
            <person name="Bonometti L."/>
            <person name="Westerberg I."/>
            <person name="Brannstrom I.O."/>
            <person name="Guillou S."/>
            <person name="Cros-Aarteil S."/>
            <person name="Calhoun S."/>
            <person name="Haridas S."/>
            <person name="Kuo A."/>
            <person name="Mondo S."/>
            <person name="Pangilinan J."/>
            <person name="Riley R."/>
            <person name="Labutti K."/>
            <person name="Andreopoulos B."/>
            <person name="Lipzen A."/>
            <person name="Chen C."/>
            <person name="Yanf M."/>
            <person name="Daum C."/>
            <person name="Ng V."/>
            <person name="Clum A."/>
            <person name="Ohm R."/>
            <person name="Martin F."/>
            <person name="Silar P."/>
            <person name="Natvig D."/>
            <person name="Lalanne C."/>
            <person name="Gautier V."/>
            <person name="Ament-Velasquez S.L."/>
            <person name="Kruys A."/>
            <person name="Hutchinson M.I."/>
            <person name="Powell A.J."/>
            <person name="Barry K."/>
            <person name="Miller A.N."/>
            <person name="Grigoriev I.V."/>
            <person name="Debuchy R."/>
            <person name="Gladieux P."/>
            <person name="Thoren M.H."/>
            <person name="Johannesson H."/>
        </authorList>
    </citation>
    <scope>NUCLEOTIDE SEQUENCE</scope>
    <source>
        <strain evidence="7">CBS 359.72</strain>
    </source>
</reference>
<evidence type="ECO:0000256" key="5">
    <source>
        <dbReference type="SAM" id="MobiDB-lite"/>
    </source>
</evidence>
<dbReference type="Pfam" id="PF04828">
    <property type="entry name" value="GFA"/>
    <property type="match status" value="1"/>
</dbReference>
<organism evidence="7 8">
    <name type="scientific">Corynascus novoguineensis</name>
    <dbReference type="NCBI Taxonomy" id="1126955"/>
    <lineage>
        <taxon>Eukaryota</taxon>
        <taxon>Fungi</taxon>
        <taxon>Dikarya</taxon>
        <taxon>Ascomycota</taxon>
        <taxon>Pezizomycotina</taxon>
        <taxon>Sordariomycetes</taxon>
        <taxon>Sordariomycetidae</taxon>
        <taxon>Sordariales</taxon>
        <taxon>Chaetomiaceae</taxon>
        <taxon>Corynascus</taxon>
    </lineage>
</organism>
<evidence type="ECO:0000313" key="7">
    <source>
        <dbReference type="EMBL" id="KAK4248687.1"/>
    </source>
</evidence>
<dbReference type="AlphaFoldDB" id="A0AAN7HK85"/>
<dbReference type="EMBL" id="MU857633">
    <property type="protein sequence ID" value="KAK4248687.1"/>
    <property type="molecule type" value="Genomic_DNA"/>
</dbReference>
<dbReference type="Gene3D" id="3.90.1590.10">
    <property type="entry name" value="glutathione-dependent formaldehyde- activating enzyme (gfa)"/>
    <property type="match status" value="1"/>
</dbReference>
<evidence type="ECO:0000256" key="4">
    <source>
        <dbReference type="ARBA" id="ARBA00023239"/>
    </source>
</evidence>
<feature type="compositionally biased region" description="Low complexity" evidence="5">
    <location>
        <begin position="285"/>
        <end position="296"/>
    </location>
</feature>
<keyword evidence="4" id="KW-0456">Lyase</keyword>
<evidence type="ECO:0000259" key="6">
    <source>
        <dbReference type="PROSITE" id="PS51891"/>
    </source>
</evidence>
<dbReference type="GO" id="GO:0046872">
    <property type="term" value="F:metal ion binding"/>
    <property type="evidence" value="ECO:0007669"/>
    <property type="project" value="UniProtKB-KW"/>
</dbReference>
<feature type="region of interest" description="Disordered" evidence="5">
    <location>
        <begin position="285"/>
        <end position="314"/>
    </location>
</feature>
<feature type="compositionally biased region" description="Low complexity" evidence="5">
    <location>
        <begin position="151"/>
        <end position="165"/>
    </location>
</feature>
<reference evidence="7" key="1">
    <citation type="journal article" date="2023" name="Mol. Phylogenet. Evol.">
        <title>Genome-scale phylogeny and comparative genomics of the fungal order Sordariales.</title>
        <authorList>
            <person name="Hensen N."/>
            <person name="Bonometti L."/>
            <person name="Westerberg I."/>
            <person name="Brannstrom I.O."/>
            <person name="Guillou S."/>
            <person name="Cros-Aarteil S."/>
            <person name="Calhoun S."/>
            <person name="Haridas S."/>
            <person name="Kuo A."/>
            <person name="Mondo S."/>
            <person name="Pangilinan J."/>
            <person name="Riley R."/>
            <person name="LaButti K."/>
            <person name="Andreopoulos B."/>
            <person name="Lipzen A."/>
            <person name="Chen C."/>
            <person name="Yan M."/>
            <person name="Daum C."/>
            <person name="Ng V."/>
            <person name="Clum A."/>
            <person name="Steindorff A."/>
            <person name="Ohm R.A."/>
            <person name="Martin F."/>
            <person name="Silar P."/>
            <person name="Natvig D.O."/>
            <person name="Lalanne C."/>
            <person name="Gautier V."/>
            <person name="Ament-Velasquez S.L."/>
            <person name="Kruys A."/>
            <person name="Hutchinson M.I."/>
            <person name="Powell A.J."/>
            <person name="Barry K."/>
            <person name="Miller A.N."/>
            <person name="Grigoriev I.V."/>
            <person name="Debuchy R."/>
            <person name="Gladieux P."/>
            <person name="Hiltunen Thoren M."/>
            <person name="Johannesson H."/>
        </authorList>
    </citation>
    <scope>NUCLEOTIDE SEQUENCE</scope>
    <source>
        <strain evidence="7">CBS 359.72</strain>
    </source>
</reference>
<dbReference type="InterPro" id="IPR011057">
    <property type="entry name" value="Mss4-like_sf"/>
</dbReference>
<proteinExistence type="inferred from homology"/>
<evidence type="ECO:0000256" key="1">
    <source>
        <dbReference type="ARBA" id="ARBA00005495"/>
    </source>
</evidence>
<feature type="domain" description="CENP-V/GFA" evidence="6">
    <location>
        <begin position="8"/>
        <end position="128"/>
    </location>
</feature>
<comment type="similarity">
    <text evidence="1">Belongs to the Gfa family.</text>
</comment>
<dbReference type="PANTHER" id="PTHR33337">
    <property type="entry name" value="GFA DOMAIN-CONTAINING PROTEIN"/>
    <property type="match status" value="1"/>
</dbReference>
<dbReference type="PANTHER" id="PTHR33337:SF40">
    <property type="entry name" value="CENP-V_GFA DOMAIN-CONTAINING PROTEIN-RELATED"/>
    <property type="match status" value="1"/>
</dbReference>
<comment type="caution">
    <text evidence="7">The sequence shown here is derived from an EMBL/GenBank/DDBJ whole genome shotgun (WGS) entry which is preliminary data.</text>
</comment>
<evidence type="ECO:0000256" key="2">
    <source>
        <dbReference type="ARBA" id="ARBA00022723"/>
    </source>
</evidence>
<keyword evidence="8" id="KW-1185">Reference proteome</keyword>
<dbReference type="GO" id="GO:0016846">
    <property type="term" value="F:carbon-sulfur lyase activity"/>
    <property type="evidence" value="ECO:0007669"/>
    <property type="project" value="InterPro"/>
</dbReference>
<dbReference type="SUPFAM" id="SSF51316">
    <property type="entry name" value="Mss4-like"/>
    <property type="match status" value="3"/>
</dbReference>
<gene>
    <name evidence="7" type="ORF">C7999DRAFT_30799</name>
</gene>
<dbReference type="InterPro" id="IPR006913">
    <property type="entry name" value="CENP-V/GFA"/>
</dbReference>
<dbReference type="PROSITE" id="PS51891">
    <property type="entry name" value="CENP_V_GFA"/>
    <property type="match status" value="1"/>
</dbReference>
<name>A0AAN7HK85_9PEZI</name>
<dbReference type="Gene3D" id="2.170.150.70">
    <property type="match status" value="1"/>
</dbReference>
<protein>
    <recommendedName>
        <fullName evidence="6">CENP-V/GFA domain-containing protein</fullName>
    </recommendedName>
</protein>
<feature type="compositionally biased region" description="Basic and acidic residues" evidence="5">
    <location>
        <begin position="297"/>
        <end position="307"/>
    </location>
</feature>
<keyword evidence="3" id="KW-0862">Zinc</keyword>
<keyword evidence="2" id="KW-0479">Metal-binding</keyword>
<evidence type="ECO:0000313" key="8">
    <source>
        <dbReference type="Proteomes" id="UP001303647"/>
    </source>
</evidence>
<evidence type="ECO:0000256" key="3">
    <source>
        <dbReference type="ARBA" id="ARBA00022833"/>
    </source>
</evidence>
<dbReference type="Proteomes" id="UP001303647">
    <property type="component" value="Unassembled WGS sequence"/>
</dbReference>
<sequence>MAAVNTTVTISCHCGAARQTLAPRGSQGVLSDTSFCHCTTCRRTTGLLCTSYAPVAAPSIAGLEGYAISPTTTAYFCSTCGCHIFRVRRPAHSATAENWEWEVATGIIIDAPEEEDEGKSSNLPTQWRHQHVQDTQDGGLAIWLPNASTPALLPPTTATRAPSLSAKDDDDDAANDTLLASCHCGSIRLRITRPAVPPESPLNPDSGYPDLLLPYVSTPASTIANPARERWYLRRREQDVNNNYKYKHIYRYLAGTCACQTCRLTSGFEIQTWAFIPRRNIHLVSHPSSPGTSSSLSKDEKKGEKEPTVTPLDFTTLPRDTPLRQYESSPGRTRDFCARCGATVFWHDTFRPDLIDVSVGLLSSAADRGKGGDGGARAQGWLEWWTGRVSFFEEAGKGRTGAAKAWGEGVIRALEEGMGRAHRASEQHWEAKGVDA</sequence>
<accession>A0AAN7HK85</accession>